<comment type="caution">
    <text evidence="1">The sequence shown here is derived from an EMBL/GenBank/DDBJ whole genome shotgun (WGS) entry which is preliminary data.</text>
</comment>
<reference evidence="1 2" key="1">
    <citation type="submission" date="2017-07" db="EMBL/GenBank/DDBJ databases">
        <title>Mechanisms for carbon and nitrogen cycling indicate functional differentiation within the Candidate Phyla Radiation.</title>
        <authorList>
            <person name="Danczak R.E."/>
            <person name="Johnston M.D."/>
            <person name="Kenah C."/>
            <person name="Slattery M."/>
            <person name="Wrighton K.C."/>
            <person name="Wilkins M.J."/>
        </authorList>
    </citation>
    <scope>NUCLEOTIDE SEQUENCE [LARGE SCALE GENOMIC DNA]</scope>
    <source>
        <strain evidence="1">Licking1014_7</strain>
    </source>
</reference>
<evidence type="ECO:0000313" key="1">
    <source>
        <dbReference type="EMBL" id="TSC92898.1"/>
    </source>
</evidence>
<sequence>MSTPTKILCLLIAFQLTFATFFYGQDFNLIIKPAKAQEPDSTEDEISAQEEEQLYQQALKGESPYKLTEEEQKINARNQSLQNIAEKINLSIVGSPKLILNPTDIEILKSKIDSSSGKLLVSNNESQILTDLSNSLKNADQATAQNLVKDGLNQIFDPNNKYILRIALSKIDENHLEDGRDQIRALAEDNNYQYRDSTLEKYKDLTVDRRTLEALIYLVTPSNEGGAGHERIKVERIWKDFEDEGATAKNHPQMPEGAEDPHFRGQALDISEIDLLKCTLIKKKRLGKDKKIPQAPQAIKVAYQTKSGISDLKSPFGDTMNDIFKNLASGNLADLFQELGLTSGLSAEDLKTASVEDISYYLGSSFVMSILQTKKTPDWKDMKGGVEALGSAYIEEAIGLPRGVFTGASYDQMIENLGRRNLEDKLRLPAGSLLGKNGEEILIQIGKKHFAAQTKDKSHTAYHPNQLDEALGLPEDSFNKAKAGDQPILKQIGAQILSERITSETNSRNIIYGLLQNVEIDRNSSPNPLKGGEYSYAEQDFKTQFETEGGFKQNCETIGGRAEMGEIQENNPGFPNPRSFSTTFHCYKKYEQKDLPEAILISALNLSANDFVRVFQGTGASEVFQHQGTKIFASLLKNSQLAQQTEQELLARHPEIQEVKANFDFRKNALEQAQSQFDQAIALQAQISGLKNNSAFSQPASNIKNTLTNILKKPSINGIKAAVKLTQTETDKLQIEAEKNNTDQKTAELKQHLALAQLHLRAAIEGEYPEVQGADSASQSGGANPASELSQKDKYKALYKQKKPLIDTIIKLAKNEISPEKAALAFGAETLSQNLGLPSGSFGFVTEQNPDLTADSFYISVGKAKFQQVFGETFFDDLINEKTPAEIDRLLGLYQGATQEYLSSPERNDDFTREKSINLYYKKIGRQTLKYTAFSQAIKQEFNLGGYFLTPDDIFGILSGDTKSVFNRIAGAKFDNGLRLTPGRGETLFNAYTAKYETKDKKNEAINSALNQISSEVIFGLLDMPAVDLSGSVPRNLAASRTEQILGLNPGSINPNDENATIQTILDKNGPFIFSQAFRIPLPFSDDYTQSQFQQDVGSSSDEAKQRLDTFKTRLLIRINGLRQTDSVWWKDKEYFEKGLGVSETEKQQVQNFQTQISALEKMLYVPQGNIKKLLTAEINVKQFLDNASDAKNTADYLLRNSGAVAKASEQLAQQLGLEGDYKNTFAGGLNNILSNLILNPSAISKTDFYTTFSPIIDDKLNFASGTFSNILQDPEGGIIKLVDQGMIMLDDNFGIGNKIANLYKTDVFVERCGWAFGSKKCDITGFEEDIIKLINQNSNNAIDRIAPASNQSARQLITQDMGLLAQGDTRVIGLISGVYMVNNFLMPKTDDHASEAQKRGVPPNIAPTYDDYRKAILGNPSDQTRINDAGEQNYEQNFESEVSALGSADHNTIKQLENDLKTEGMRREEAQLRQGYQKNLQYKIMDSQLYKLDPHIPAGFAQKMFEADENGKASALADLGLNYINDNTLLGAIFKNDSKTRDAVLNYITNPSKDNIDKIALDGFAALEGYMNTKQVFGKIKIENGTFRTIYLATGTGDYKTMVNDLTNLYKTQWQTFAFSFADAKLGLPVGKSLEVYKAYKTFDGALRAYKTAKAAVATAQGADKLLALNTVNVEGANLSQAKGEIIAIVLTLVVTEIFGEQMVAIDQDLGLVPGSTAMLTGMAIYYYVVPSPDPVTLGIMIAAFILTNLFGTYKIKYVCTADGYYPGIASAPADPALSLGLGVFDGMNNQNYQAGTMRAAQAKVDDLVSDTMDLGYHYKDGGKFAKEPYDSPDELTKPIQIITFRQETLDKFFGSIRYREVFSKMTPNIPPWREYGAGISKIKNIFAF</sequence>
<dbReference type="EMBL" id="VMGK01000011">
    <property type="protein sequence ID" value="TSC92898.1"/>
    <property type="molecule type" value="Genomic_DNA"/>
</dbReference>
<protein>
    <submittedName>
        <fullName evidence="1">Uncharacterized protein</fullName>
    </submittedName>
</protein>
<organism evidence="1 2">
    <name type="scientific">Candidatus Berkelbacteria bacterium Licking1014_7</name>
    <dbReference type="NCBI Taxonomy" id="2017147"/>
    <lineage>
        <taxon>Bacteria</taxon>
        <taxon>Candidatus Berkelbacteria</taxon>
    </lineage>
</organism>
<gene>
    <name evidence="1" type="ORF">CEN89_416</name>
</gene>
<evidence type="ECO:0000313" key="2">
    <source>
        <dbReference type="Proteomes" id="UP000315689"/>
    </source>
</evidence>
<dbReference type="Proteomes" id="UP000315689">
    <property type="component" value="Unassembled WGS sequence"/>
</dbReference>
<proteinExistence type="predicted"/>
<accession>A0A554LJ86</accession>
<name>A0A554LJ86_9BACT</name>